<proteinExistence type="predicted"/>
<dbReference type="eggNOG" id="COG0596">
    <property type="taxonomic scope" value="Bacteria"/>
</dbReference>
<dbReference type="HOGENOM" id="CLU_020336_50_3_11"/>
<dbReference type="PATRIC" id="fig|1121362.3.peg.2242"/>
<dbReference type="PANTHER" id="PTHR43798">
    <property type="entry name" value="MONOACYLGLYCEROL LIPASE"/>
    <property type="match status" value="1"/>
</dbReference>
<dbReference type="Proteomes" id="UP000011723">
    <property type="component" value="Chromosome"/>
</dbReference>
<sequence>MTVLHHVTYGKTNADNGTVVLLGSIGSTTDMWLPQLDALSRDHRVIALDHRGHGSSPVVPGPATIEALAADVLETLDTLHVEDFAVVGLSLGGAVAQYLAATSPRVTRAVFMCTSPKFGTRESWIERAAATRSTGTGALADAVIGRWFSPGFLESRPATTNHYRTMVASCDDEGYASCCEALANWDFQDRLAEISVPVLTIAGGDDPSTPPETLQGIADAVSGEARAEVLSPGAHVPTVERPAEVNALLQEFLGA</sequence>
<dbReference type="InterPro" id="IPR026968">
    <property type="entry name" value="PcaD/CatD"/>
</dbReference>
<dbReference type="KEGG" id="chn:A605_11055"/>
<reference evidence="2 3" key="1">
    <citation type="journal article" date="2012" name="Stand. Genomic Sci.">
        <title>Genome sequence of the halotolerant bacterium Corynebacterium halotolerans type strain YIM 70093(T) (= DSM 44683(T)).</title>
        <authorList>
            <person name="Ruckert C."/>
            <person name="Albersmeier A."/>
            <person name="Al-Dilaimi A."/>
            <person name="Niehaus K."/>
            <person name="Szczepanowski R."/>
            <person name="Kalinowski J."/>
        </authorList>
    </citation>
    <scope>NUCLEOTIDE SEQUENCE [LARGE SCALE GENOMIC DNA]</scope>
    <source>
        <strain evidence="2">YIM 70093</strain>
    </source>
</reference>
<dbReference type="PRINTS" id="PR00111">
    <property type="entry name" value="ABHYDROLASE"/>
</dbReference>
<dbReference type="ESTHER" id="9cory-m1p952">
    <property type="family name" value="Carboxymethylbutenolide_lactonase"/>
</dbReference>
<organism evidence="2 3">
    <name type="scientific">Corynebacterium halotolerans YIM 70093 = DSM 44683</name>
    <dbReference type="NCBI Taxonomy" id="1121362"/>
    <lineage>
        <taxon>Bacteria</taxon>
        <taxon>Bacillati</taxon>
        <taxon>Actinomycetota</taxon>
        <taxon>Actinomycetes</taxon>
        <taxon>Mycobacteriales</taxon>
        <taxon>Corynebacteriaceae</taxon>
        <taxon>Corynebacterium</taxon>
    </lineage>
</organism>
<dbReference type="NCBIfam" id="TIGR02427">
    <property type="entry name" value="protocat_pcaD"/>
    <property type="match status" value="1"/>
</dbReference>
<dbReference type="InterPro" id="IPR000073">
    <property type="entry name" value="AB_hydrolase_1"/>
</dbReference>
<feature type="domain" description="AB hydrolase-1" evidence="1">
    <location>
        <begin position="19"/>
        <end position="247"/>
    </location>
</feature>
<dbReference type="AlphaFoldDB" id="M1P952"/>
<dbReference type="GO" id="GO:0042952">
    <property type="term" value="P:beta-ketoadipate pathway"/>
    <property type="evidence" value="ECO:0007669"/>
    <property type="project" value="InterPro"/>
</dbReference>
<dbReference type="EMBL" id="CP003697">
    <property type="protein sequence ID" value="AGF73211.1"/>
    <property type="molecule type" value="Genomic_DNA"/>
</dbReference>
<dbReference type="Gene3D" id="3.40.50.1820">
    <property type="entry name" value="alpha/beta hydrolase"/>
    <property type="match status" value="1"/>
</dbReference>
<dbReference type="GO" id="GO:0047570">
    <property type="term" value="F:3-oxoadipate enol-lactonase activity"/>
    <property type="evidence" value="ECO:0007669"/>
    <property type="project" value="InterPro"/>
</dbReference>
<keyword evidence="3" id="KW-1185">Reference proteome</keyword>
<dbReference type="InterPro" id="IPR029058">
    <property type="entry name" value="AB_hydrolase_fold"/>
</dbReference>
<evidence type="ECO:0000259" key="1">
    <source>
        <dbReference type="Pfam" id="PF12697"/>
    </source>
</evidence>
<name>M1P952_9CORY</name>
<dbReference type="Pfam" id="PF12697">
    <property type="entry name" value="Abhydrolase_6"/>
    <property type="match status" value="1"/>
</dbReference>
<gene>
    <name evidence="2" type="ORF">A605_11055</name>
</gene>
<dbReference type="OrthoDB" id="9802489at2"/>
<dbReference type="RefSeq" id="WP_015401627.1">
    <property type="nucleotide sequence ID" value="NC_020302.1"/>
</dbReference>
<dbReference type="STRING" id="1121362.A605_11055"/>
<protein>
    <submittedName>
        <fullName evidence="2">3-oxoadipate enol-lactone hydrolase/4-carboxymuconolactone decarboxylase</fullName>
    </submittedName>
</protein>
<evidence type="ECO:0000313" key="2">
    <source>
        <dbReference type="EMBL" id="AGF73211.1"/>
    </source>
</evidence>
<evidence type="ECO:0000313" key="3">
    <source>
        <dbReference type="Proteomes" id="UP000011723"/>
    </source>
</evidence>
<keyword evidence="2" id="KW-0378">Hydrolase</keyword>
<accession>M1P952</accession>
<dbReference type="InterPro" id="IPR050266">
    <property type="entry name" value="AB_hydrolase_sf"/>
</dbReference>
<dbReference type="SUPFAM" id="SSF53474">
    <property type="entry name" value="alpha/beta-Hydrolases"/>
    <property type="match status" value="1"/>
</dbReference>